<proteinExistence type="predicted"/>
<gene>
    <name evidence="1" type="primary">WBGene00272423</name>
</gene>
<keyword evidence="2" id="KW-1185">Reference proteome</keyword>
<organism evidence="1 2">
    <name type="scientific">Pristionchus pacificus</name>
    <name type="common">Parasitic nematode worm</name>
    <dbReference type="NCBI Taxonomy" id="54126"/>
    <lineage>
        <taxon>Eukaryota</taxon>
        <taxon>Metazoa</taxon>
        <taxon>Ecdysozoa</taxon>
        <taxon>Nematoda</taxon>
        <taxon>Chromadorea</taxon>
        <taxon>Rhabditida</taxon>
        <taxon>Rhabditina</taxon>
        <taxon>Diplogasteromorpha</taxon>
        <taxon>Diplogasteroidea</taxon>
        <taxon>Neodiplogasteridae</taxon>
        <taxon>Pristionchus</taxon>
    </lineage>
</organism>
<sequence length="68" mass="7541">MTHRVLLAILIFNNSGGAQNAETPPEVAGDKDIQAQLWDYYDKLIQGTQHVALTVHRSLIGEENPLPM</sequence>
<accession>A0A2A6CTX6</accession>
<accession>A0A8R1UJW0</accession>
<dbReference type="Proteomes" id="UP000005239">
    <property type="component" value="Unassembled WGS sequence"/>
</dbReference>
<evidence type="ECO:0000313" key="1">
    <source>
        <dbReference type="EnsemblMetazoa" id="PPA34054.1"/>
    </source>
</evidence>
<evidence type="ECO:0000313" key="2">
    <source>
        <dbReference type="Proteomes" id="UP000005239"/>
    </source>
</evidence>
<reference evidence="1" key="2">
    <citation type="submission" date="2022-06" db="UniProtKB">
        <authorList>
            <consortium name="EnsemblMetazoa"/>
        </authorList>
    </citation>
    <scope>IDENTIFICATION</scope>
    <source>
        <strain evidence="1">PS312</strain>
    </source>
</reference>
<dbReference type="EnsemblMetazoa" id="PPA34054.1">
    <property type="protein sequence ID" value="PPA34054.1"/>
    <property type="gene ID" value="WBGene00272423"/>
</dbReference>
<reference evidence="2" key="1">
    <citation type="journal article" date="2008" name="Nat. Genet.">
        <title>The Pristionchus pacificus genome provides a unique perspective on nematode lifestyle and parasitism.</title>
        <authorList>
            <person name="Dieterich C."/>
            <person name="Clifton S.W."/>
            <person name="Schuster L.N."/>
            <person name="Chinwalla A."/>
            <person name="Delehaunty K."/>
            <person name="Dinkelacker I."/>
            <person name="Fulton L."/>
            <person name="Fulton R."/>
            <person name="Godfrey J."/>
            <person name="Minx P."/>
            <person name="Mitreva M."/>
            <person name="Roeseler W."/>
            <person name="Tian H."/>
            <person name="Witte H."/>
            <person name="Yang S.P."/>
            <person name="Wilson R.K."/>
            <person name="Sommer R.J."/>
        </authorList>
    </citation>
    <scope>NUCLEOTIDE SEQUENCE [LARGE SCALE GENOMIC DNA]</scope>
    <source>
        <strain evidence="2">PS312</strain>
    </source>
</reference>
<protein>
    <submittedName>
        <fullName evidence="1">Uncharacterized protein</fullName>
    </submittedName>
</protein>
<name>A0A2A6CTX6_PRIPA</name>
<dbReference type="AlphaFoldDB" id="A0A2A6CTX6"/>